<feature type="compositionally biased region" description="Low complexity" evidence="1">
    <location>
        <begin position="201"/>
        <end position="212"/>
    </location>
</feature>
<keyword evidence="3" id="KW-1185">Reference proteome</keyword>
<accession>A0AAD6TSI0</accession>
<sequence>MTNGDSDLPGPSLPYPTRAITPAASSQSTHPPCACTSKPFCSSSALPPPNYPRAAPEQPRQPSRAAPCWPPSSTTLPPPRTRNRTPTLVPRPSPTSTARPTASSSPRPRARGSTTLGSTFRAVGLSSSQDPTHHPSTAALPAAWDGPRHARAPTTCAPRAPRLLRRVSVPSHSHSHSYSFSPSSYPPPPTPFLFPYPSPRPSLYSTSTQLNP</sequence>
<feature type="region of interest" description="Disordered" evidence="1">
    <location>
        <begin position="1"/>
        <end position="212"/>
    </location>
</feature>
<feature type="compositionally biased region" description="Pro residues" evidence="1">
    <location>
        <begin position="184"/>
        <end position="200"/>
    </location>
</feature>
<evidence type="ECO:0000313" key="3">
    <source>
        <dbReference type="Proteomes" id="UP001222325"/>
    </source>
</evidence>
<evidence type="ECO:0000256" key="1">
    <source>
        <dbReference type="SAM" id="MobiDB-lite"/>
    </source>
</evidence>
<comment type="caution">
    <text evidence="2">The sequence shown here is derived from an EMBL/GenBank/DDBJ whole genome shotgun (WGS) entry which is preliminary data.</text>
</comment>
<protein>
    <submittedName>
        <fullName evidence="2">Uncharacterized protein</fullName>
    </submittedName>
</protein>
<reference evidence="2" key="1">
    <citation type="submission" date="2023-03" db="EMBL/GenBank/DDBJ databases">
        <title>Massive genome expansion in bonnet fungi (Mycena s.s.) driven by repeated elements and novel gene families across ecological guilds.</title>
        <authorList>
            <consortium name="Lawrence Berkeley National Laboratory"/>
            <person name="Harder C.B."/>
            <person name="Miyauchi S."/>
            <person name="Viragh M."/>
            <person name="Kuo A."/>
            <person name="Thoen E."/>
            <person name="Andreopoulos B."/>
            <person name="Lu D."/>
            <person name="Skrede I."/>
            <person name="Drula E."/>
            <person name="Henrissat B."/>
            <person name="Morin E."/>
            <person name="Kohler A."/>
            <person name="Barry K."/>
            <person name="LaButti K."/>
            <person name="Morin E."/>
            <person name="Salamov A."/>
            <person name="Lipzen A."/>
            <person name="Mereny Z."/>
            <person name="Hegedus B."/>
            <person name="Baldrian P."/>
            <person name="Stursova M."/>
            <person name="Weitz H."/>
            <person name="Taylor A."/>
            <person name="Grigoriev I.V."/>
            <person name="Nagy L.G."/>
            <person name="Martin F."/>
            <person name="Kauserud H."/>
        </authorList>
    </citation>
    <scope>NUCLEOTIDE SEQUENCE</scope>
    <source>
        <strain evidence="2">CBHHK173m</strain>
    </source>
</reference>
<dbReference type="EMBL" id="JARJCN010000085">
    <property type="protein sequence ID" value="KAJ7076096.1"/>
    <property type="molecule type" value="Genomic_DNA"/>
</dbReference>
<evidence type="ECO:0000313" key="2">
    <source>
        <dbReference type="EMBL" id="KAJ7076096.1"/>
    </source>
</evidence>
<dbReference type="Proteomes" id="UP001222325">
    <property type="component" value="Unassembled WGS sequence"/>
</dbReference>
<dbReference type="AlphaFoldDB" id="A0AAD6TSI0"/>
<gene>
    <name evidence="2" type="ORF">B0H15DRAFT_1006522</name>
</gene>
<name>A0AAD6TSI0_9AGAR</name>
<feature type="compositionally biased region" description="Low complexity" evidence="1">
    <location>
        <begin position="84"/>
        <end position="115"/>
    </location>
</feature>
<proteinExistence type="predicted"/>
<organism evidence="2 3">
    <name type="scientific">Mycena belliarum</name>
    <dbReference type="NCBI Taxonomy" id="1033014"/>
    <lineage>
        <taxon>Eukaryota</taxon>
        <taxon>Fungi</taxon>
        <taxon>Dikarya</taxon>
        <taxon>Basidiomycota</taxon>
        <taxon>Agaricomycotina</taxon>
        <taxon>Agaricomycetes</taxon>
        <taxon>Agaricomycetidae</taxon>
        <taxon>Agaricales</taxon>
        <taxon>Marasmiineae</taxon>
        <taxon>Mycenaceae</taxon>
        <taxon>Mycena</taxon>
    </lineage>
</organism>
<feature type="compositionally biased region" description="Low complexity" evidence="1">
    <location>
        <begin position="152"/>
        <end position="183"/>
    </location>
</feature>
<feature type="non-terminal residue" evidence="2">
    <location>
        <position position="212"/>
    </location>
</feature>